<evidence type="ECO:0000256" key="1">
    <source>
        <dbReference type="ARBA" id="ARBA00006485"/>
    </source>
</evidence>
<comment type="caution">
    <text evidence="15">The sequence shown here is derived from an EMBL/GenBank/DDBJ whole genome shotgun (WGS) entry which is preliminary data.</text>
</comment>
<accession>A0A9N8Z9Y3</accession>
<evidence type="ECO:0000313" key="15">
    <source>
        <dbReference type="EMBL" id="CAG8483383.1"/>
    </source>
</evidence>
<reference evidence="15" key="1">
    <citation type="submission" date="2021-06" db="EMBL/GenBank/DDBJ databases">
        <authorList>
            <person name="Kallberg Y."/>
            <person name="Tangrot J."/>
            <person name="Rosling A."/>
        </authorList>
    </citation>
    <scope>NUCLEOTIDE SEQUENCE</scope>
    <source>
        <strain evidence="15">MT106</strain>
    </source>
</reference>
<dbReference type="GO" id="GO:0005524">
    <property type="term" value="F:ATP binding"/>
    <property type="evidence" value="ECO:0007669"/>
    <property type="project" value="UniProtKB-UniRule"/>
</dbReference>
<dbReference type="GO" id="GO:0004693">
    <property type="term" value="F:cyclin-dependent protein serine/threonine kinase activity"/>
    <property type="evidence" value="ECO:0007669"/>
    <property type="project" value="UniProtKB-EC"/>
</dbReference>
<evidence type="ECO:0000256" key="11">
    <source>
        <dbReference type="ARBA" id="ARBA00048367"/>
    </source>
</evidence>
<dbReference type="GO" id="GO:0005737">
    <property type="term" value="C:cytoplasm"/>
    <property type="evidence" value="ECO:0007669"/>
    <property type="project" value="TreeGrafter"/>
</dbReference>
<dbReference type="InterPro" id="IPR008271">
    <property type="entry name" value="Ser/Thr_kinase_AS"/>
</dbReference>
<dbReference type="PROSITE" id="PS00108">
    <property type="entry name" value="PROTEIN_KINASE_ST"/>
    <property type="match status" value="1"/>
</dbReference>
<dbReference type="GO" id="GO:0000307">
    <property type="term" value="C:cyclin-dependent protein kinase holoenzyme complex"/>
    <property type="evidence" value="ECO:0007669"/>
    <property type="project" value="TreeGrafter"/>
</dbReference>
<dbReference type="SUPFAM" id="SSF56112">
    <property type="entry name" value="Protein kinase-like (PK-like)"/>
    <property type="match status" value="1"/>
</dbReference>
<gene>
    <name evidence="15" type="ORF">AGERDE_LOCUS3354</name>
</gene>
<keyword evidence="5" id="KW-0808">Transferase</keyword>
<sequence>MLPKKRVLHNVDHQTTHRVSIENGKDAQKQAEIIDEPENYAKLEKIGSGTYGVVYKGQDKKNGQIVALKRIRLETEDEGVPPTAMREISVLKETKCRNIVQLLDIVYEERKLYLVFEYLDMDLKRYLESLQKTAFLSPDIVKKFMYQLLDGVAYCHSRRILHRDLKPANLLIGKDGNLKLADFGLARAFGVPLRPLTHEVVTLWYRAPEILLGSRQYSVHIDIWSVGCIFAEMILKTPLFPGDSEIDEIFKIFQTLGTPDEHMWPGVTSLPEFKTNYPSWSSQSLTKHIPELNEDGIGLLQRMLLYDPTKRISAKQALTHPYFTGSTGLYRVNDII</sequence>
<dbReference type="PANTHER" id="PTHR24056:SF254">
    <property type="entry name" value="CYCLIN-DEPENDENT KINASE 2"/>
    <property type="match status" value="1"/>
</dbReference>
<dbReference type="InterPro" id="IPR000719">
    <property type="entry name" value="Prot_kinase_dom"/>
</dbReference>
<evidence type="ECO:0000259" key="14">
    <source>
        <dbReference type="PROSITE" id="PS50011"/>
    </source>
</evidence>
<dbReference type="PROSITE" id="PS00107">
    <property type="entry name" value="PROTEIN_KINASE_ATP"/>
    <property type="match status" value="1"/>
</dbReference>
<dbReference type="OrthoDB" id="1732493at2759"/>
<evidence type="ECO:0000313" key="16">
    <source>
        <dbReference type="Proteomes" id="UP000789831"/>
    </source>
</evidence>
<dbReference type="InterPro" id="IPR017441">
    <property type="entry name" value="Protein_kinase_ATP_BS"/>
</dbReference>
<keyword evidence="8 12" id="KW-0067">ATP-binding</keyword>
<keyword evidence="6 12" id="KW-0547">Nucleotide-binding</keyword>
<dbReference type="GO" id="GO:0010468">
    <property type="term" value="P:regulation of gene expression"/>
    <property type="evidence" value="ECO:0007669"/>
    <property type="project" value="TreeGrafter"/>
</dbReference>
<organism evidence="15 16">
    <name type="scientific">Ambispora gerdemannii</name>
    <dbReference type="NCBI Taxonomy" id="144530"/>
    <lineage>
        <taxon>Eukaryota</taxon>
        <taxon>Fungi</taxon>
        <taxon>Fungi incertae sedis</taxon>
        <taxon>Mucoromycota</taxon>
        <taxon>Glomeromycotina</taxon>
        <taxon>Glomeromycetes</taxon>
        <taxon>Archaeosporales</taxon>
        <taxon>Ambisporaceae</taxon>
        <taxon>Ambispora</taxon>
    </lineage>
</organism>
<evidence type="ECO:0000256" key="3">
    <source>
        <dbReference type="ARBA" id="ARBA00022527"/>
    </source>
</evidence>
<feature type="binding site" evidence="12">
    <location>
        <position position="69"/>
    </location>
    <ligand>
        <name>ATP</name>
        <dbReference type="ChEBI" id="CHEBI:30616"/>
    </ligand>
</feature>
<protein>
    <recommendedName>
        <fullName evidence="9">Cyclin-dependent kinase 1</fullName>
        <ecNumber evidence="2">2.7.11.22</ecNumber>
    </recommendedName>
</protein>
<dbReference type="Proteomes" id="UP000789831">
    <property type="component" value="Unassembled WGS sequence"/>
</dbReference>
<dbReference type="EMBL" id="CAJVPL010000326">
    <property type="protein sequence ID" value="CAG8483383.1"/>
    <property type="molecule type" value="Genomic_DNA"/>
</dbReference>
<evidence type="ECO:0000256" key="4">
    <source>
        <dbReference type="ARBA" id="ARBA00022553"/>
    </source>
</evidence>
<keyword evidence="4" id="KW-0597">Phosphoprotein</keyword>
<evidence type="ECO:0000256" key="12">
    <source>
        <dbReference type="PROSITE-ProRule" id="PRU10141"/>
    </source>
</evidence>
<dbReference type="PANTHER" id="PTHR24056">
    <property type="entry name" value="CELL DIVISION PROTEIN KINASE"/>
    <property type="match status" value="1"/>
</dbReference>
<comment type="catalytic activity">
    <reaction evidence="11">
        <text>L-seryl-[protein] + ATP = O-phospho-L-seryl-[protein] + ADP + H(+)</text>
        <dbReference type="Rhea" id="RHEA:17989"/>
        <dbReference type="Rhea" id="RHEA-COMP:9863"/>
        <dbReference type="Rhea" id="RHEA-COMP:11604"/>
        <dbReference type="ChEBI" id="CHEBI:15378"/>
        <dbReference type="ChEBI" id="CHEBI:29999"/>
        <dbReference type="ChEBI" id="CHEBI:30616"/>
        <dbReference type="ChEBI" id="CHEBI:83421"/>
        <dbReference type="ChEBI" id="CHEBI:456216"/>
        <dbReference type="EC" id="2.7.11.22"/>
    </reaction>
</comment>
<evidence type="ECO:0000256" key="5">
    <source>
        <dbReference type="ARBA" id="ARBA00022679"/>
    </source>
</evidence>
<evidence type="ECO:0000256" key="2">
    <source>
        <dbReference type="ARBA" id="ARBA00012425"/>
    </source>
</evidence>
<keyword evidence="3 13" id="KW-0723">Serine/threonine-protein kinase</keyword>
<dbReference type="Pfam" id="PF00069">
    <property type="entry name" value="Pkinase"/>
    <property type="match status" value="1"/>
</dbReference>
<dbReference type="Gene3D" id="1.10.510.10">
    <property type="entry name" value="Transferase(Phosphotransferase) domain 1"/>
    <property type="match status" value="1"/>
</dbReference>
<evidence type="ECO:0000256" key="6">
    <source>
        <dbReference type="ARBA" id="ARBA00022741"/>
    </source>
</evidence>
<name>A0A9N8Z9Y3_9GLOM</name>
<evidence type="ECO:0000256" key="9">
    <source>
        <dbReference type="ARBA" id="ARBA00039266"/>
    </source>
</evidence>
<dbReference type="InterPro" id="IPR011009">
    <property type="entry name" value="Kinase-like_dom_sf"/>
</dbReference>
<dbReference type="InterPro" id="IPR050108">
    <property type="entry name" value="CDK"/>
</dbReference>
<feature type="domain" description="Protein kinase" evidence="14">
    <location>
        <begin position="40"/>
        <end position="323"/>
    </location>
</feature>
<dbReference type="EC" id="2.7.11.22" evidence="2"/>
<keyword evidence="7" id="KW-0418">Kinase</keyword>
<dbReference type="FunFam" id="1.10.510.10:FF:000281">
    <property type="entry name" value="Cyclin-dependent kinase 2"/>
    <property type="match status" value="1"/>
</dbReference>
<dbReference type="GO" id="GO:0005634">
    <property type="term" value="C:nucleus"/>
    <property type="evidence" value="ECO:0007669"/>
    <property type="project" value="TreeGrafter"/>
</dbReference>
<proteinExistence type="inferred from homology"/>
<dbReference type="FunFam" id="3.30.200.20:FF:000375">
    <property type="entry name" value="Cell division related protein kinase 2"/>
    <property type="match status" value="1"/>
</dbReference>
<dbReference type="AlphaFoldDB" id="A0A9N8Z9Y3"/>
<dbReference type="GO" id="GO:0000082">
    <property type="term" value="P:G1/S transition of mitotic cell cycle"/>
    <property type="evidence" value="ECO:0007669"/>
    <property type="project" value="TreeGrafter"/>
</dbReference>
<dbReference type="Gene3D" id="3.30.200.20">
    <property type="entry name" value="Phosphorylase Kinase, domain 1"/>
    <property type="match status" value="1"/>
</dbReference>
<dbReference type="GO" id="GO:0030332">
    <property type="term" value="F:cyclin binding"/>
    <property type="evidence" value="ECO:0007669"/>
    <property type="project" value="TreeGrafter"/>
</dbReference>
<keyword evidence="16" id="KW-1185">Reference proteome</keyword>
<dbReference type="SMART" id="SM00220">
    <property type="entry name" value="S_TKc"/>
    <property type="match status" value="1"/>
</dbReference>
<dbReference type="GO" id="GO:0010389">
    <property type="term" value="P:regulation of G2/M transition of mitotic cell cycle"/>
    <property type="evidence" value="ECO:0007669"/>
    <property type="project" value="TreeGrafter"/>
</dbReference>
<evidence type="ECO:0000256" key="13">
    <source>
        <dbReference type="RuleBase" id="RU000304"/>
    </source>
</evidence>
<dbReference type="PROSITE" id="PS50011">
    <property type="entry name" value="PROTEIN_KINASE_DOM"/>
    <property type="match status" value="1"/>
</dbReference>
<evidence type="ECO:0000256" key="8">
    <source>
        <dbReference type="ARBA" id="ARBA00022840"/>
    </source>
</evidence>
<comment type="similarity">
    <text evidence="1">Belongs to the protein kinase superfamily. CMGC Ser/Thr protein kinase family. CDC2/CDKX subfamily.</text>
</comment>
<dbReference type="GO" id="GO:0007165">
    <property type="term" value="P:signal transduction"/>
    <property type="evidence" value="ECO:0007669"/>
    <property type="project" value="TreeGrafter"/>
</dbReference>
<evidence type="ECO:0000256" key="7">
    <source>
        <dbReference type="ARBA" id="ARBA00022777"/>
    </source>
</evidence>
<dbReference type="CDD" id="cd07835">
    <property type="entry name" value="STKc_CDK1_CdkB_like"/>
    <property type="match status" value="1"/>
</dbReference>
<evidence type="ECO:0000256" key="10">
    <source>
        <dbReference type="ARBA" id="ARBA00047811"/>
    </source>
</evidence>
<comment type="catalytic activity">
    <reaction evidence="10">
        <text>L-threonyl-[protein] + ATP = O-phospho-L-threonyl-[protein] + ADP + H(+)</text>
        <dbReference type="Rhea" id="RHEA:46608"/>
        <dbReference type="Rhea" id="RHEA-COMP:11060"/>
        <dbReference type="Rhea" id="RHEA-COMP:11605"/>
        <dbReference type="ChEBI" id="CHEBI:15378"/>
        <dbReference type="ChEBI" id="CHEBI:30013"/>
        <dbReference type="ChEBI" id="CHEBI:30616"/>
        <dbReference type="ChEBI" id="CHEBI:61977"/>
        <dbReference type="ChEBI" id="CHEBI:456216"/>
        <dbReference type="EC" id="2.7.11.22"/>
    </reaction>
</comment>